<feature type="compositionally biased region" description="Low complexity" evidence="1">
    <location>
        <begin position="310"/>
        <end position="322"/>
    </location>
</feature>
<feature type="compositionally biased region" description="Polar residues" evidence="1">
    <location>
        <begin position="210"/>
        <end position="222"/>
    </location>
</feature>
<accession>A0AAE0KVX6</accession>
<sequence>VDLFCAFLDGGYTPEELLFFLYCRQVLMEEVSRSVPASQPNVPGMRHRSEANLGVHPTHIKLQHKQALSITRVVFGRDTGVLFQAICHLVDDFFGEVLGDPEASTKAAASREGMDAYAYLRLLLSAYHDTMAAAEQHMDSAVPQDKGLPLPAQPPPSPPRPTPSSMASTAILEEPVEHVGATEESGPPPEGERGSQSGGRPHLAKPQPSPSEMKTPSVSEVDTPTSCATGTTTAADVSPKSAHSLGSTLHGGSEICSPQTPAAPPPTPQDLSQEMGRHQHSAAPCESAVAQEEARETPSAPESPVQEQDTPAPTLPATPAAASGPVETVVPADLQMDGVPPPPSARPAQPASPTLPSSGKAGNPMVTSWPELGELLEVSIATNCTEFCDVMLAVARDLPATILHNIREEALEQLEQRADVLFQDAIALAVSRVKGQAPGLNANGEEVGEVARGEEKLVERLTQLLEKASLTGGGVTHGKVEGTVRLLLGTAWMRHEIEPLFAFLLAFARHEVASGGDGSGVGELAGALRAGGGWDTAEGAFLAAAAAANKAGSPPTAGLSDSVLEPRLSSRSPPTNAPGRQHGFSGALAADESRLSPRDPTMDSVDEGGPASQLPDGRRDGIYAGEAAQHATSHAIGQPAGGGRRISSTGVIHHQVGNGHNLYINNTYVDQEIPHK</sequence>
<feature type="non-terminal residue" evidence="2">
    <location>
        <position position="1"/>
    </location>
</feature>
<feature type="region of interest" description="Disordered" evidence="1">
    <location>
        <begin position="628"/>
        <end position="647"/>
    </location>
</feature>
<comment type="caution">
    <text evidence="2">The sequence shown here is derived from an EMBL/GenBank/DDBJ whole genome shotgun (WGS) entry which is preliminary data.</text>
</comment>
<gene>
    <name evidence="2" type="ORF">CYMTET_28740</name>
</gene>
<feature type="compositionally biased region" description="Basic and acidic residues" evidence="1">
    <location>
        <begin position="591"/>
        <end position="601"/>
    </location>
</feature>
<name>A0AAE0KVX6_9CHLO</name>
<proteinExistence type="predicted"/>
<evidence type="ECO:0000313" key="2">
    <source>
        <dbReference type="EMBL" id="KAK3262400.1"/>
    </source>
</evidence>
<protein>
    <submittedName>
        <fullName evidence="2">Uncharacterized protein</fullName>
    </submittedName>
</protein>
<evidence type="ECO:0000313" key="3">
    <source>
        <dbReference type="Proteomes" id="UP001190700"/>
    </source>
</evidence>
<dbReference type="EMBL" id="LGRX02016230">
    <property type="protein sequence ID" value="KAK3262400.1"/>
    <property type="molecule type" value="Genomic_DNA"/>
</dbReference>
<feature type="compositionally biased region" description="Pro residues" evidence="1">
    <location>
        <begin position="151"/>
        <end position="162"/>
    </location>
</feature>
<reference evidence="2 3" key="1">
    <citation type="journal article" date="2015" name="Genome Biol. Evol.">
        <title>Comparative Genomics of a Bacterivorous Green Alga Reveals Evolutionary Causalities and Consequences of Phago-Mixotrophic Mode of Nutrition.</title>
        <authorList>
            <person name="Burns J.A."/>
            <person name="Paasch A."/>
            <person name="Narechania A."/>
            <person name="Kim E."/>
        </authorList>
    </citation>
    <scope>NUCLEOTIDE SEQUENCE [LARGE SCALE GENOMIC DNA]</scope>
    <source>
        <strain evidence="2 3">PLY_AMNH</strain>
    </source>
</reference>
<feature type="region of interest" description="Disordered" evidence="1">
    <location>
        <begin position="550"/>
        <end position="620"/>
    </location>
</feature>
<feature type="region of interest" description="Disordered" evidence="1">
    <location>
        <begin position="138"/>
        <end position="365"/>
    </location>
</feature>
<keyword evidence="3" id="KW-1185">Reference proteome</keyword>
<evidence type="ECO:0000256" key="1">
    <source>
        <dbReference type="SAM" id="MobiDB-lite"/>
    </source>
</evidence>
<organism evidence="2 3">
    <name type="scientific">Cymbomonas tetramitiformis</name>
    <dbReference type="NCBI Taxonomy" id="36881"/>
    <lineage>
        <taxon>Eukaryota</taxon>
        <taxon>Viridiplantae</taxon>
        <taxon>Chlorophyta</taxon>
        <taxon>Pyramimonadophyceae</taxon>
        <taxon>Pyramimonadales</taxon>
        <taxon>Pyramimonadaceae</taxon>
        <taxon>Cymbomonas</taxon>
    </lineage>
</organism>
<dbReference type="AlphaFoldDB" id="A0AAE0KVX6"/>
<feature type="compositionally biased region" description="Low complexity" evidence="1">
    <location>
        <begin position="223"/>
        <end position="235"/>
    </location>
</feature>
<dbReference type="Proteomes" id="UP001190700">
    <property type="component" value="Unassembled WGS sequence"/>
</dbReference>